<dbReference type="GO" id="GO:0005634">
    <property type="term" value="C:nucleus"/>
    <property type="evidence" value="ECO:0007669"/>
    <property type="project" value="InterPro"/>
</dbReference>
<dbReference type="SUPFAM" id="SSF50249">
    <property type="entry name" value="Nucleic acid-binding proteins"/>
    <property type="match status" value="1"/>
</dbReference>
<sequence>MNFDLVKGTCLALLDDVTLPSKYVQVLKVEQVAVGGLKVDPVQYRVTISDGMQCIPVMLGMNLNNMVKELELAPLVVVSLEDYLWVNVCTLRIVILTELNVVARPTQIVGSQLELLNVSTDPASVLDSVAKYLEVNDALDVVCGEELSSDTCELSTGSLTDESTRDVEEGEGIMDTEVREATRISEKAVAESDAS</sequence>
<reference evidence="2 3" key="1">
    <citation type="journal article" date="2016" name="Mol. Biol. Evol.">
        <title>Comparative Genomics of Early-Diverging Mushroom-Forming Fungi Provides Insights into the Origins of Lignocellulose Decay Capabilities.</title>
        <authorList>
            <person name="Nagy L.G."/>
            <person name="Riley R."/>
            <person name="Tritt A."/>
            <person name="Adam C."/>
            <person name="Daum C."/>
            <person name="Floudas D."/>
            <person name="Sun H."/>
            <person name="Yadav J.S."/>
            <person name="Pangilinan J."/>
            <person name="Larsson K.H."/>
            <person name="Matsuura K."/>
            <person name="Barry K."/>
            <person name="Labutti K."/>
            <person name="Kuo R."/>
            <person name="Ohm R.A."/>
            <person name="Bhattacharya S.S."/>
            <person name="Shirouzu T."/>
            <person name="Yoshinaga Y."/>
            <person name="Martin F.M."/>
            <person name="Grigoriev I.V."/>
            <person name="Hibbett D.S."/>
        </authorList>
    </citation>
    <scope>NUCLEOTIDE SEQUENCE [LARGE SCALE GENOMIC DNA]</scope>
    <source>
        <strain evidence="2 3">HHB12733</strain>
    </source>
</reference>
<dbReference type="Proteomes" id="UP000076842">
    <property type="component" value="Unassembled WGS sequence"/>
</dbReference>
<dbReference type="GO" id="GO:0006260">
    <property type="term" value="P:DNA replication"/>
    <property type="evidence" value="ECO:0007669"/>
    <property type="project" value="InterPro"/>
</dbReference>
<dbReference type="EMBL" id="KV423995">
    <property type="protein sequence ID" value="KZT55445.1"/>
    <property type="molecule type" value="Genomic_DNA"/>
</dbReference>
<dbReference type="Pfam" id="PF04057">
    <property type="entry name" value="Rep-A_N"/>
    <property type="match status" value="1"/>
</dbReference>
<dbReference type="InterPro" id="IPR012340">
    <property type="entry name" value="NA-bd_OB-fold"/>
</dbReference>
<evidence type="ECO:0000259" key="1">
    <source>
        <dbReference type="Pfam" id="PF04057"/>
    </source>
</evidence>
<accession>A0A165ESI0</accession>
<dbReference type="GO" id="GO:0003677">
    <property type="term" value="F:DNA binding"/>
    <property type="evidence" value="ECO:0007669"/>
    <property type="project" value="InterPro"/>
</dbReference>
<evidence type="ECO:0000313" key="2">
    <source>
        <dbReference type="EMBL" id="KZT55445.1"/>
    </source>
</evidence>
<protein>
    <recommendedName>
        <fullName evidence="1">Replication factor-A protein 1 N-terminal domain-containing protein</fullName>
    </recommendedName>
</protein>
<keyword evidence="3" id="KW-1185">Reference proteome</keyword>
<proteinExistence type="predicted"/>
<name>A0A165ESI0_9BASI</name>
<dbReference type="AlphaFoldDB" id="A0A165ESI0"/>
<feature type="domain" description="Replication factor-A protein 1 N-terminal" evidence="1">
    <location>
        <begin position="16"/>
        <end position="103"/>
    </location>
</feature>
<gene>
    <name evidence="2" type="ORF">CALCODRAFT_484814</name>
</gene>
<dbReference type="OrthoDB" id="1751331at2759"/>
<evidence type="ECO:0000313" key="3">
    <source>
        <dbReference type="Proteomes" id="UP000076842"/>
    </source>
</evidence>
<dbReference type="InterPro" id="IPR007199">
    <property type="entry name" value="Rep_factor-A_N"/>
</dbReference>
<organism evidence="2 3">
    <name type="scientific">Calocera cornea HHB12733</name>
    <dbReference type="NCBI Taxonomy" id="1353952"/>
    <lineage>
        <taxon>Eukaryota</taxon>
        <taxon>Fungi</taxon>
        <taxon>Dikarya</taxon>
        <taxon>Basidiomycota</taxon>
        <taxon>Agaricomycotina</taxon>
        <taxon>Dacrymycetes</taxon>
        <taxon>Dacrymycetales</taxon>
        <taxon>Dacrymycetaceae</taxon>
        <taxon>Calocera</taxon>
    </lineage>
</organism>
<dbReference type="InParanoid" id="A0A165ESI0"/>
<dbReference type="Gene3D" id="2.40.50.140">
    <property type="entry name" value="Nucleic acid-binding proteins"/>
    <property type="match status" value="1"/>
</dbReference>